<feature type="compositionally biased region" description="Basic and acidic residues" evidence="1">
    <location>
        <begin position="10"/>
        <end position="22"/>
    </location>
</feature>
<dbReference type="GO" id="GO:0004527">
    <property type="term" value="F:exonuclease activity"/>
    <property type="evidence" value="ECO:0007669"/>
    <property type="project" value="UniProtKB-KW"/>
</dbReference>
<dbReference type="GeneID" id="64470514"/>
<dbReference type="RefSeq" id="YP_010054597.1">
    <property type="nucleotide sequence ID" value="NC_054655.1"/>
</dbReference>
<evidence type="ECO:0000256" key="1">
    <source>
        <dbReference type="SAM" id="MobiDB-lite"/>
    </source>
</evidence>
<keyword evidence="2" id="KW-0378">Hydrolase</keyword>
<name>A0A516KRC0_9CAUD</name>
<evidence type="ECO:0000313" key="3">
    <source>
        <dbReference type="Proteomes" id="UP000317273"/>
    </source>
</evidence>
<reference evidence="2 3" key="1">
    <citation type="submission" date="2019-06" db="EMBL/GenBank/DDBJ databases">
        <authorList>
            <person name="Lopez J."/>
            <person name="Ball K.N."/>
            <person name="Bhuiyan S."/>
            <person name="Nayek S."/>
            <person name="Sivoravong A."/>
            <person name="Hughes L.E."/>
            <person name="Garlena R.A."/>
            <person name="Russell D.A."/>
            <person name="Pope W.H."/>
            <person name="Jacobs-Sera D."/>
            <person name="Hatfull G.F."/>
        </authorList>
    </citation>
    <scope>NUCLEOTIDE SEQUENCE [LARGE SCALE GENOMIC DNA]</scope>
</reference>
<protein>
    <submittedName>
        <fullName evidence="2">Exonuclease</fullName>
    </submittedName>
</protein>
<dbReference type="KEGG" id="vg:64470514"/>
<keyword evidence="2" id="KW-0269">Exonuclease</keyword>
<dbReference type="EMBL" id="MN062705">
    <property type="protein sequence ID" value="QDP44236.1"/>
    <property type="molecule type" value="Genomic_DNA"/>
</dbReference>
<keyword evidence="3" id="KW-1185">Reference proteome</keyword>
<organism evidence="2 3">
    <name type="scientific">Streptomyces phage Celia</name>
    <dbReference type="NCBI Taxonomy" id="2590946"/>
    <lineage>
        <taxon>Viruses</taxon>
        <taxon>Duplodnaviria</taxon>
        <taxon>Heunggongvirae</taxon>
        <taxon>Uroviricota</taxon>
        <taxon>Caudoviricetes</taxon>
        <taxon>Arquatrovirinae</taxon>
        <taxon>Celiavirus</taxon>
        <taxon>Celiavirus celia</taxon>
    </lineage>
</organism>
<feature type="region of interest" description="Disordered" evidence="1">
    <location>
        <begin position="1"/>
        <end position="22"/>
    </location>
</feature>
<evidence type="ECO:0000313" key="2">
    <source>
        <dbReference type="EMBL" id="QDP44236.1"/>
    </source>
</evidence>
<dbReference type="Proteomes" id="UP000317273">
    <property type="component" value="Segment"/>
</dbReference>
<keyword evidence="2" id="KW-0540">Nuclease</keyword>
<gene>
    <name evidence="2" type="primary">33</name>
    <name evidence="2" type="ORF">SEA_CELIA_33</name>
</gene>
<proteinExistence type="predicted"/>
<sequence length="317" mass="34665">MTLNLMTLPNEEHPNNSVPRDGHGKPLVIPEGGGKPVALTRTTTFIDCIEDKSGLSNWKQRQTLRGAAMQPSILEAVEGLDPTDRRDKAKLDALAERAADVAGSNVASTRGTHLHTLSEYVDRGEPLPPGTSEEDAEMMASYMIETSGLHMVGVEQFVVVPELAVGGTFDRTATFDFPCRAGAACPGRHIVDLKTGGEKAIEYGHLKMPAQLAVYSRGRKYDHTVFPAPVRSEDEKAWQAWRKKVVSAEEAAKAYTPLEDICQDWGVVIHLPQDGTECGLYWADLQEGWELALFAQQVRARRGTKGTLIRFGVDNAA</sequence>
<accession>A0A516KRC0</accession>